<proteinExistence type="predicted"/>
<accession>A0AA97AR27</accession>
<name>A0AA97AR27_LEPBY</name>
<dbReference type="RefSeq" id="WP_316426032.1">
    <property type="nucleotide sequence ID" value="NZ_CP130144.1"/>
</dbReference>
<dbReference type="EMBL" id="CP130144">
    <property type="protein sequence ID" value="WNZ43825.1"/>
    <property type="molecule type" value="Genomic_DNA"/>
</dbReference>
<reference evidence="1" key="2">
    <citation type="submission" date="2023-07" db="EMBL/GenBank/DDBJ databases">
        <authorList>
            <person name="Bai X.-H."/>
            <person name="Wang H.-H."/>
            <person name="Wang J."/>
            <person name="Ma M.-Y."/>
            <person name="Hu H.-H."/>
            <person name="Song Z.-L."/>
            <person name="Ma H.-G."/>
            <person name="Fan Y."/>
            <person name="Du C.-Y."/>
            <person name="Xu J.-C."/>
        </authorList>
    </citation>
    <scope>NUCLEOTIDE SEQUENCE</scope>
    <source>
        <strain evidence="1">CZ1</strain>
    </source>
</reference>
<organism evidence="1">
    <name type="scientific">Leptolyngbya boryana CZ1</name>
    <dbReference type="NCBI Taxonomy" id="3060204"/>
    <lineage>
        <taxon>Bacteria</taxon>
        <taxon>Bacillati</taxon>
        <taxon>Cyanobacteriota</taxon>
        <taxon>Cyanophyceae</taxon>
        <taxon>Leptolyngbyales</taxon>
        <taxon>Leptolyngbyaceae</taxon>
        <taxon>Leptolyngbya group</taxon>
        <taxon>Leptolyngbya</taxon>
    </lineage>
</organism>
<dbReference type="AlphaFoldDB" id="A0AA97AR27"/>
<sequence>MITKAPSYFLNQIVMNFRKGTRSHQKVPGQLYLWMAVLIFGASSAVTRKLTEIGAIILLGLFFSQIGIRQI</sequence>
<evidence type="ECO:0000313" key="1">
    <source>
        <dbReference type="EMBL" id="WNZ43825.1"/>
    </source>
</evidence>
<reference evidence="1" key="1">
    <citation type="journal article" date="2023" name="Plants (Basel)">
        <title>Genomic Analysis of Leptolyngbya boryana CZ1 Reveals Efficient Carbon Fixation Modules.</title>
        <authorList>
            <person name="Bai X."/>
            <person name="Wang H."/>
            <person name="Cheng W."/>
            <person name="Wang J."/>
            <person name="Ma M."/>
            <person name="Hu H."/>
            <person name="Song Z."/>
            <person name="Ma H."/>
            <person name="Fan Y."/>
            <person name="Du C."/>
            <person name="Xu J."/>
        </authorList>
    </citation>
    <scope>NUCLEOTIDE SEQUENCE</scope>
    <source>
        <strain evidence="1">CZ1</strain>
    </source>
</reference>
<gene>
    <name evidence="1" type="ORF">Q2T42_18460</name>
</gene>
<protein>
    <submittedName>
        <fullName evidence="1">Uncharacterized protein</fullName>
    </submittedName>
</protein>